<accession>A0A9W7SLJ6</accession>
<comment type="caution">
    <text evidence="7">The sequence shown here is derived from an EMBL/GenBank/DDBJ whole genome shotgun (WGS) entry which is preliminary data.</text>
</comment>
<evidence type="ECO:0000256" key="1">
    <source>
        <dbReference type="ARBA" id="ARBA00011079"/>
    </source>
</evidence>
<dbReference type="GO" id="GO:0008239">
    <property type="term" value="F:dipeptidyl-peptidase activity"/>
    <property type="evidence" value="ECO:0007669"/>
    <property type="project" value="TreeGrafter"/>
</dbReference>
<sequence>MRRLLTYCLAAVAPLTHAVQHRRAAPNLSAIEARQSIEYTVYEFDQLIDHFPNSSRYVPHTNATFKQRYVFDDTYYKPGGPVFLYIGGETSVESRESNIQTGIIQILMEATDGLGIILENRYYGKSYPFNTSTTDDLRFLTTEQSVADNAYFATHVTASSFPGVSACLAAPDTPWILYGGSLAGAQTAFSLHEYGGDEGILWGGIGSSATTKAKLAYVEWYDPIQKFGPQDAVGSINAIVDKIDQVFDSQDATAIHEMKSIFGLQDLTSNADFAQVIAWPLGGPFDYPTNTWQELGWDNDLTGSGSDDFWYFTDNITNANAPENVTQIDYALSKYTNGEPWTNLGNYANYIQKYILPLATGPIDSTNGGFSRQNESYWADTTNNGDRSYIYTTCTESGLYQVARPYGPSLISRQLTVNYTQQWCTWAFPPGKYNTVPSTPNLDYWNRYGGYNVSGTRLAHIDGDQDVWLDICYHSNDAPRRLTPDVDDAYRHPQLLITGAGHHWDSYGILDIDAEPQFIREAHKWEIRIVKKWLEEFEAKKGNVTDGEAK</sequence>
<dbReference type="Gene3D" id="3.40.50.1820">
    <property type="entry name" value="alpha/beta hydrolase"/>
    <property type="match status" value="2"/>
</dbReference>
<dbReference type="Pfam" id="PF05577">
    <property type="entry name" value="Peptidase_S28"/>
    <property type="match status" value="2"/>
</dbReference>
<dbReference type="PANTHER" id="PTHR11010:SF117">
    <property type="entry name" value="SERINE PROTEASE 16"/>
    <property type="match status" value="1"/>
</dbReference>
<evidence type="ECO:0000256" key="3">
    <source>
        <dbReference type="ARBA" id="ARBA00022729"/>
    </source>
</evidence>
<evidence type="ECO:0000313" key="8">
    <source>
        <dbReference type="Proteomes" id="UP001138500"/>
    </source>
</evidence>
<keyword evidence="5" id="KW-0325">Glycoprotein</keyword>
<evidence type="ECO:0000256" key="4">
    <source>
        <dbReference type="ARBA" id="ARBA00022801"/>
    </source>
</evidence>
<dbReference type="Proteomes" id="UP001138500">
    <property type="component" value="Unassembled WGS sequence"/>
</dbReference>
<keyword evidence="8" id="KW-1185">Reference proteome</keyword>
<gene>
    <name evidence="7" type="ORF">Tdes44962_MAKER04800</name>
</gene>
<keyword evidence="2 7" id="KW-0645">Protease</keyword>
<dbReference type="GO" id="GO:0070008">
    <property type="term" value="F:serine-type exopeptidase activity"/>
    <property type="evidence" value="ECO:0007669"/>
    <property type="project" value="InterPro"/>
</dbReference>
<dbReference type="AlphaFoldDB" id="A0A9W7SLJ6"/>
<evidence type="ECO:0000256" key="2">
    <source>
        <dbReference type="ARBA" id="ARBA00022670"/>
    </source>
</evidence>
<dbReference type="InterPro" id="IPR029058">
    <property type="entry name" value="AB_hydrolase_fold"/>
</dbReference>
<reference evidence="7 8" key="2">
    <citation type="journal article" date="2021" name="Curr. Genet.">
        <title>Genetic response to nitrogen starvation in the aggressive Eucalyptus foliar pathogen Teratosphaeria destructans.</title>
        <authorList>
            <person name="Havenga M."/>
            <person name="Wingfield B.D."/>
            <person name="Wingfield M.J."/>
            <person name="Dreyer L.L."/>
            <person name="Roets F."/>
            <person name="Aylward J."/>
        </authorList>
    </citation>
    <scope>NUCLEOTIDE SEQUENCE [LARGE SCALE GENOMIC DNA]</scope>
    <source>
        <strain evidence="7">CMW44962</strain>
    </source>
</reference>
<proteinExistence type="inferred from homology"/>
<evidence type="ECO:0000256" key="6">
    <source>
        <dbReference type="SAM" id="SignalP"/>
    </source>
</evidence>
<protein>
    <submittedName>
        <fullName evidence="7">Serine protease EDA2</fullName>
    </submittedName>
</protein>
<feature type="signal peptide" evidence="6">
    <location>
        <begin position="1"/>
        <end position="18"/>
    </location>
</feature>
<keyword evidence="3 6" id="KW-0732">Signal</keyword>
<name>A0A9W7SLJ6_9PEZI</name>
<reference evidence="7 8" key="1">
    <citation type="journal article" date="2018" name="IMA Fungus">
        <title>IMA Genome-F 10: Nine draft genome sequences of Claviceps purpurea s.lat., including C. arundinis, C. humidiphila, and C. cf. spartinae, pseudomolecules for the pitch canker pathogen Fusarium circinatum, draft genome of Davidsoniella eucalypti, Grosmannia galeiformis, Quambalaria eucalypti, and Teratosphaeria destructans.</title>
        <authorList>
            <person name="Wingfield B.D."/>
            <person name="Liu M."/>
            <person name="Nguyen H.D."/>
            <person name="Lane F.A."/>
            <person name="Morgan S.W."/>
            <person name="De Vos L."/>
            <person name="Wilken P.M."/>
            <person name="Duong T.A."/>
            <person name="Aylward J."/>
            <person name="Coetzee M.P."/>
            <person name="Dadej K."/>
            <person name="De Beer Z.W."/>
            <person name="Findlay W."/>
            <person name="Havenga M."/>
            <person name="Kolarik M."/>
            <person name="Menzies J.G."/>
            <person name="Naidoo K."/>
            <person name="Pochopski O."/>
            <person name="Shoukouhi P."/>
            <person name="Santana Q.C."/>
            <person name="Seifert K.A."/>
            <person name="Soal N."/>
            <person name="Steenkamp E.T."/>
            <person name="Tatham C.T."/>
            <person name="van der Nest M.A."/>
            <person name="Wingfield M.J."/>
        </authorList>
    </citation>
    <scope>NUCLEOTIDE SEQUENCE [LARGE SCALE GENOMIC DNA]</scope>
    <source>
        <strain evidence="7">CMW44962</strain>
    </source>
</reference>
<dbReference type="EMBL" id="RIBY02002223">
    <property type="protein sequence ID" value="KAH9822124.1"/>
    <property type="molecule type" value="Genomic_DNA"/>
</dbReference>
<evidence type="ECO:0000313" key="7">
    <source>
        <dbReference type="EMBL" id="KAH9822124.1"/>
    </source>
</evidence>
<comment type="similarity">
    <text evidence="1">Belongs to the peptidase S28 family.</text>
</comment>
<dbReference type="PANTHER" id="PTHR11010">
    <property type="entry name" value="PROTEASE S28 PRO-X CARBOXYPEPTIDASE-RELATED"/>
    <property type="match status" value="1"/>
</dbReference>
<evidence type="ECO:0000256" key="5">
    <source>
        <dbReference type="ARBA" id="ARBA00023180"/>
    </source>
</evidence>
<dbReference type="GO" id="GO:0006508">
    <property type="term" value="P:proteolysis"/>
    <property type="evidence" value="ECO:0007669"/>
    <property type="project" value="UniProtKB-KW"/>
</dbReference>
<dbReference type="OrthoDB" id="1735038at2759"/>
<organism evidence="7 8">
    <name type="scientific">Teratosphaeria destructans</name>
    <dbReference type="NCBI Taxonomy" id="418781"/>
    <lineage>
        <taxon>Eukaryota</taxon>
        <taxon>Fungi</taxon>
        <taxon>Dikarya</taxon>
        <taxon>Ascomycota</taxon>
        <taxon>Pezizomycotina</taxon>
        <taxon>Dothideomycetes</taxon>
        <taxon>Dothideomycetidae</taxon>
        <taxon>Mycosphaerellales</taxon>
        <taxon>Teratosphaeriaceae</taxon>
        <taxon>Teratosphaeria</taxon>
    </lineage>
</organism>
<keyword evidence="4" id="KW-0378">Hydrolase</keyword>
<dbReference type="InterPro" id="IPR008758">
    <property type="entry name" value="Peptidase_S28"/>
</dbReference>
<feature type="chain" id="PRO_5040818326" evidence="6">
    <location>
        <begin position="19"/>
        <end position="550"/>
    </location>
</feature>